<dbReference type="AlphaFoldDB" id="A0AAV7W8A9"/>
<dbReference type="EMBL" id="JANPWB010000002">
    <property type="protein sequence ID" value="KAJ1208801.1"/>
    <property type="molecule type" value="Genomic_DNA"/>
</dbReference>
<organism evidence="2 3">
    <name type="scientific">Pleurodeles waltl</name>
    <name type="common">Iberian ribbed newt</name>
    <dbReference type="NCBI Taxonomy" id="8319"/>
    <lineage>
        <taxon>Eukaryota</taxon>
        <taxon>Metazoa</taxon>
        <taxon>Chordata</taxon>
        <taxon>Craniata</taxon>
        <taxon>Vertebrata</taxon>
        <taxon>Euteleostomi</taxon>
        <taxon>Amphibia</taxon>
        <taxon>Batrachia</taxon>
        <taxon>Caudata</taxon>
        <taxon>Salamandroidea</taxon>
        <taxon>Salamandridae</taxon>
        <taxon>Pleurodelinae</taxon>
        <taxon>Pleurodeles</taxon>
    </lineage>
</organism>
<evidence type="ECO:0000256" key="1">
    <source>
        <dbReference type="SAM" id="MobiDB-lite"/>
    </source>
</evidence>
<comment type="caution">
    <text evidence="2">The sequence shown here is derived from an EMBL/GenBank/DDBJ whole genome shotgun (WGS) entry which is preliminary data.</text>
</comment>
<accession>A0AAV7W8A9</accession>
<evidence type="ECO:0000313" key="3">
    <source>
        <dbReference type="Proteomes" id="UP001066276"/>
    </source>
</evidence>
<protein>
    <submittedName>
        <fullName evidence="2">Uncharacterized protein</fullName>
    </submittedName>
</protein>
<feature type="compositionally biased region" description="Basic and acidic residues" evidence="1">
    <location>
        <begin position="56"/>
        <end position="67"/>
    </location>
</feature>
<dbReference type="Proteomes" id="UP001066276">
    <property type="component" value="Chromosome 1_2"/>
</dbReference>
<name>A0AAV7W8A9_PLEWA</name>
<sequence>MVTVPVRGERRELNRVLLPGRWGLKRRLHGPEPLFFFWAAGQRHKEDTDDAGDQEAGQRKEQRMEKG</sequence>
<reference evidence="2" key="1">
    <citation type="journal article" date="2022" name="bioRxiv">
        <title>Sequencing and chromosome-scale assembly of the giantPleurodeles waltlgenome.</title>
        <authorList>
            <person name="Brown T."/>
            <person name="Elewa A."/>
            <person name="Iarovenko S."/>
            <person name="Subramanian E."/>
            <person name="Araus A.J."/>
            <person name="Petzold A."/>
            <person name="Susuki M."/>
            <person name="Suzuki K.-i.T."/>
            <person name="Hayashi T."/>
            <person name="Toyoda A."/>
            <person name="Oliveira C."/>
            <person name="Osipova E."/>
            <person name="Leigh N.D."/>
            <person name="Simon A."/>
            <person name="Yun M.H."/>
        </authorList>
    </citation>
    <scope>NUCLEOTIDE SEQUENCE</scope>
    <source>
        <strain evidence="2">20211129_DDA</strain>
        <tissue evidence="2">Liver</tissue>
    </source>
</reference>
<gene>
    <name evidence="2" type="ORF">NDU88_004184</name>
</gene>
<evidence type="ECO:0000313" key="2">
    <source>
        <dbReference type="EMBL" id="KAJ1208801.1"/>
    </source>
</evidence>
<keyword evidence="3" id="KW-1185">Reference proteome</keyword>
<proteinExistence type="predicted"/>
<feature type="region of interest" description="Disordered" evidence="1">
    <location>
        <begin position="45"/>
        <end position="67"/>
    </location>
</feature>